<evidence type="ECO:0000313" key="1">
    <source>
        <dbReference type="EMBL" id="KAG1901733.1"/>
    </source>
</evidence>
<dbReference type="AlphaFoldDB" id="A0AAD4E8L7"/>
<dbReference type="GeneID" id="64663727"/>
<dbReference type="PANTHER" id="PTHR13265:SF0">
    <property type="entry name" value="HPR1"/>
    <property type="match status" value="1"/>
</dbReference>
<dbReference type="GO" id="GO:0000445">
    <property type="term" value="C:THO complex part of transcription export complex"/>
    <property type="evidence" value="ECO:0007669"/>
    <property type="project" value="TreeGrafter"/>
</dbReference>
<gene>
    <name evidence="1" type="ORF">F5891DRAFT_1221262</name>
</gene>
<name>A0AAD4E8L7_9AGAM</name>
<feature type="non-terminal residue" evidence="1">
    <location>
        <position position="87"/>
    </location>
</feature>
<dbReference type="EMBL" id="JABBWK010000020">
    <property type="protein sequence ID" value="KAG1901733.1"/>
    <property type="molecule type" value="Genomic_DNA"/>
</dbReference>
<organism evidence="1 2">
    <name type="scientific">Suillus fuscotomentosus</name>
    <dbReference type="NCBI Taxonomy" id="1912939"/>
    <lineage>
        <taxon>Eukaryota</taxon>
        <taxon>Fungi</taxon>
        <taxon>Dikarya</taxon>
        <taxon>Basidiomycota</taxon>
        <taxon>Agaricomycotina</taxon>
        <taxon>Agaricomycetes</taxon>
        <taxon>Agaricomycetidae</taxon>
        <taxon>Boletales</taxon>
        <taxon>Suillineae</taxon>
        <taxon>Suillaceae</taxon>
        <taxon>Suillus</taxon>
    </lineage>
</organism>
<reference evidence="1" key="1">
    <citation type="journal article" date="2020" name="New Phytol.">
        <title>Comparative genomics reveals dynamic genome evolution in host specialist ectomycorrhizal fungi.</title>
        <authorList>
            <person name="Lofgren L.A."/>
            <person name="Nguyen N.H."/>
            <person name="Vilgalys R."/>
            <person name="Ruytinx J."/>
            <person name="Liao H.L."/>
            <person name="Branco S."/>
            <person name="Kuo A."/>
            <person name="LaButti K."/>
            <person name="Lipzen A."/>
            <person name="Andreopoulos W."/>
            <person name="Pangilinan J."/>
            <person name="Riley R."/>
            <person name="Hundley H."/>
            <person name="Na H."/>
            <person name="Barry K."/>
            <person name="Grigoriev I.V."/>
            <person name="Stajich J.E."/>
            <person name="Kennedy P.G."/>
        </authorList>
    </citation>
    <scope>NUCLEOTIDE SEQUENCE</scope>
    <source>
        <strain evidence="1">FC203</strain>
    </source>
</reference>
<accession>A0AAD4E8L7</accession>
<dbReference type="RefSeq" id="XP_041227308.1">
    <property type="nucleotide sequence ID" value="XM_041369429.1"/>
</dbReference>
<evidence type="ECO:0000313" key="2">
    <source>
        <dbReference type="Proteomes" id="UP001195769"/>
    </source>
</evidence>
<dbReference type="PANTHER" id="PTHR13265">
    <property type="entry name" value="THO COMPLEX SUBUNIT 1"/>
    <property type="match status" value="1"/>
</dbReference>
<dbReference type="InterPro" id="IPR021861">
    <property type="entry name" value="THO_THOC1"/>
</dbReference>
<sequence length="87" mass="9752">LLETQTITSCSQIFSWIKSRLTKDMVPQKGKALILLRTLNDLLRRLSKMGSTTIFCGRILTFLSGVFPLGERSGVNLRGEHGPMWEG</sequence>
<dbReference type="GO" id="GO:0006406">
    <property type="term" value="P:mRNA export from nucleus"/>
    <property type="evidence" value="ECO:0007669"/>
    <property type="project" value="TreeGrafter"/>
</dbReference>
<proteinExistence type="predicted"/>
<dbReference type="Pfam" id="PF11957">
    <property type="entry name" value="efThoc1"/>
    <property type="match status" value="1"/>
</dbReference>
<keyword evidence="2" id="KW-1185">Reference proteome</keyword>
<comment type="caution">
    <text evidence="1">The sequence shown here is derived from an EMBL/GenBank/DDBJ whole genome shotgun (WGS) entry which is preliminary data.</text>
</comment>
<dbReference type="Proteomes" id="UP001195769">
    <property type="component" value="Unassembled WGS sequence"/>
</dbReference>
<protein>
    <submittedName>
        <fullName evidence="1">THO complex, subunit THOC1</fullName>
    </submittedName>
</protein>
<feature type="non-terminal residue" evidence="1">
    <location>
        <position position="1"/>
    </location>
</feature>